<gene>
    <name evidence="2 3" type="primary">LOC111603015</name>
</gene>
<name>A0A6J1M7Q8_DROHY</name>
<reference evidence="2 3" key="1">
    <citation type="submission" date="2025-04" db="UniProtKB">
        <authorList>
            <consortium name="RefSeq"/>
        </authorList>
    </citation>
    <scope>IDENTIFICATION</scope>
    <source>
        <strain evidence="2 3">15085-1641.00</strain>
        <tissue evidence="2 3">Whole body</tissue>
    </source>
</reference>
<evidence type="ECO:0000313" key="1">
    <source>
        <dbReference type="Proteomes" id="UP000504633"/>
    </source>
</evidence>
<dbReference type="RefSeq" id="XP_023176202.1">
    <property type="nucleotide sequence ID" value="XM_023320434.2"/>
</dbReference>
<protein>
    <submittedName>
        <fullName evidence="2 3">Uncharacterized protein LOC111603015</fullName>
    </submittedName>
</protein>
<dbReference type="KEGG" id="dhe:111603015"/>
<keyword evidence="1" id="KW-1185">Reference proteome</keyword>
<evidence type="ECO:0000313" key="3">
    <source>
        <dbReference type="RefSeq" id="XP_023176203.1"/>
    </source>
</evidence>
<dbReference type="RefSeq" id="XP_023176203.1">
    <property type="nucleotide sequence ID" value="XM_023320435.2"/>
</dbReference>
<evidence type="ECO:0000313" key="2">
    <source>
        <dbReference type="RefSeq" id="XP_023176202.1"/>
    </source>
</evidence>
<proteinExistence type="predicted"/>
<accession>A0A6J1M7Q8</accession>
<dbReference type="OrthoDB" id="7844112at2759"/>
<dbReference type="AlphaFoldDB" id="A0A6J1M7Q8"/>
<sequence>MASSNKEQWQKDYEHLVRRHHHDQKKVKHLLHQIRWLIVRHTITKYNVALESQRYGEKVKKVDDMRLKLEELLTSKTVRLNDKKRKQLRKLQSKLPVESLLDQIRLMELLQQVPTFSDNISHRMNHLQSFHGKSLKQMGRQQRGLNRINEKTQLVIKDINDLTKLITFLKKSRASKWEILPSLVHNWLERQRNFDLKCTVDTSNKKQHKALDVRSLYMLRHMSKIMPNIYNYLGT</sequence>
<dbReference type="Proteomes" id="UP000504633">
    <property type="component" value="Unplaced"/>
</dbReference>
<dbReference type="GeneID" id="111603015"/>
<organism evidence="1 2">
    <name type="scientific">Drosophila hydei</name>
    <name type="common">Fruit fly</name>
    <dbReference type="NCBI Taxonomy" id="7224"/>
    <lineage>
        <taxon>Eukaryota</taxon>
        <taxon>Metazoa</taxon>
        <taxon>Ecdysozoa</taxon>
        <taxon>Arthropoda</taxon>
        <taxon>Hexapoda</taxon>
        <taxon>Insecta</taxon>
        <taxon>Pterygota</taxon>
        <taxon>Neoptera</taxon>
        <taxon>Endopterygota</taxon>
        <taxon>Diptera</taxon>
        <taxon>Brachycera</taxon>
        <taxon>Muscomorpha</taxon>
        <taxon>Ephydroidea</taxon>
        <taxon>Drosophilidae</taxon>
        <taxon>Drosophila</taxon>
    </lineage>
</organism>
<dbReference type="OMA" id="YLERGHC"/>